<evidence type="ECO:0000313" key="3">
    <source>
        <dbReference type="Proteomes" id="UP000029499"/>
    </source>
</evidence>
<dbReference type="InterPro" id="IPR016181">
    <property type="entry name" value="Acyl_CoA_acyltransferase"/>
</dbReference>
<dbReference type="STRING" id="216142.LT40_02735"/>
<dbReference type="SUPFAM" id="SSF55729">
    <property type="entry name" value="Acyl-CoA N-acyltransferases (Nat)"/>
    <property type="match status" value="1"/>
</dbReference>
<keyword evidence="3" id="KW-1185">Reference proteome</keyword>
<feature type="domain" description="N-acetyltransferase" evidence="1">
    <location>
        <begin position="28"/>
        <end position="178"/>
    </location>
</feature>
<proteinExistence type="predicted"/>
<dbReference type="CDD" id="cd04301">
    <property type="entry name" value="NAT_SF"/>
    <property type="match status" value="1"/>
</dbReference>
<dbReference type="PROSITE" id="PS51186">
    <property type="entry name" value="GNAT"/>
    <property type="match status" value="1"/>
</dbReference>
<dbReference type="InterPro" id="IPR000182">
    <property type="entry name" value="GNAT_dom"/>
</dbReference>
<sequence length="225" mass="24980">MSLIHHSSSAPSEDIKSHLLQMVVDYLTDISSLGITPSNPLYQLYQYGVGYEVHLYLEAMAGGREVKPELVLAFDEAHPDILDGFALFLRAEHDPSVCTVAYVAVRTPRRRMGVARAMLDAITQRHAHVELACVPGKVSWFEKLGFQIIGAQGPQIKLSSDGTATDQPIAVLDVAPIYASVEVRQIHAYLLNQHGRKAMLEAEKKRDRQLDQMTRQAATFARDSL</sequence>
<evidence type="ECO:0000259" key="1">
    <source>
        <dbReference type="PROSITE" id="PS51186"/>
    </source>
</evidence>
<name>A0A089YLG3_9PSED</name>
<protein>
    <submittedName>
        <fullName evidence="2">GNAT family acetyltransferase</fullName>
    </submittedName>
</protein>
<dbReference type="RefSeq" id="WP_043186172.1">
    <property type="nucleotide sequence ID" value="NZ_CP009533.1"/>
</dbReference>
<reference evidence="2 3" key="1">
    <citation type="journal article" date="2015" name="J. Biotechnol.">
        <title>Complete genome sequence of Pseudomonas rhizosphaerae IH5T (=DSM 16299T), a phosphate-solubilizing rhizobacterium for bacterial biofertilizer.</title>
        <authorList>
            <person name="Kwak Y."/>
            <person name="Jung B.K."/>
            <person name="Shin J.H."/>
        </authorList>
    </citation>
    <scope>NUCLEOTIDE SEQUENCE [LARGE SCALE GENOMIC DNA]</scope>
    <source>
        <strain evidence="2">DSM 16299</strain>
    </source>
</reference>
<accession>A0A089YLG3</accession>
<dbReference type="KEGG" id="prh:LT40_02735"/>
<dbReference type="Proteomes" id="UP000029499">
    <property type="component" value="Chromosome"/>
</dbReference>
<gene>
    <name evidence="2" type="ORF">LT40_02735</name>
</gene>
<keyword evidence="2" id="KW-0808">Transferase</keyword>
<evidence type="ECO:0000313" key="2">
    <source>
        <dbReference type="EMBL" id="AIS16374.1"/>
    </source>
</evidence>
<dbReference type="AlphaFoldDB" id="A0A089YLG3"/>
<dbReference type="HOGENOM" id="CLU_102541_0_0_6"/>
<organism evidence="2 3">
    <name type="scientific">Pseudomonas rhizosphaerae</name>
    <dbReference type="NCBI Taxonomy" id="216142"/>
    <lineage>
        <taxon>Bacteria</taxon>
        <taxon>Pseudomonadati</taxon>
        <taxon>Pseudomonadota</taxon>
        <taxon>Gammaproteobacteria</taxon>
        <taxon>Pseudomonadales</taxon>
        <taxon>Pseudomonadaceae</taxon>
        <taxon>Pseudomonas</taxon>
    </lineage>
</organism>
<dbReference type="Gene3D" id="3.40.630.30">
    <property type="match status" value="1"/>
</dbReference>
<dbReference type="OrthoDB" id="7003280at2"/>
<dbReference type="EMBL" id="CP009533">
    <property type="protein sequence ID" value="AIS16374.1"/>
    <property type="molecule type" value="Genomic_DNA"/>
</dbReference>
<dbReference type="GO" id="GO:0016747">
    <property type="term" value="F:acyltransferase activity, transferring groups other than amino-acyl groups"/>
    <property type="evidence" value="ECO:0007669"/>
    <property type="project" value="InterPro"/>
</dbReference>